<evidence type="ECO:0000259" key="2">
    <source>
        <dbReference type="SMART" id="SM00382"/>
    </source>
</evidence>
<dbReference type="GeneID" id="300577435"/>
<dbReference type="InterPro" id="IPR003593">
    <property type="entry name" value="AAA+_ATPase"/>
</dbReference>
<dbReference type="Pfam" id="PF00004">
    <property type="entry name" value="AAA"/>
    <property type="match status" value="1"/>
</dbReference>
<dbReference type="PANTHER" id="PTHR46411:SF2">
    <property type="entry name" value="AAA+ ATPASE DOMAIN-CONTAINING PROTEIN"/>
    <property type="match status" value="1"/>
</dbReference>
<comment type="caution">
    <text evidence="3">The sequence shown here is derived from an EMBL/GenBank/DDBJ whole genome shotgun (WGS) entry which is preliminary data.</text>
</comment>
<accession>A0ABY2H3Y1</accession>
<protein>
    <recommendedName>
        <fullName evidence="2">AAA+ ATPase domain-containing protein</fullName>
    </recommendedName>
</protein>
<evidence type="ECO:0000256" key="1">
    <source>
        <dbReference type="SAM" id="MobiDB-lite"/>
    </source>
</evidence>
<name>A0ABY2H3Y1_9HYPO</name>
<dbReference type="InterPro" id="IPR054289">
    <property type="entry name" value="DUF7025"/>
</dbReference>
<dbReference type="InterPro" id="IPR027417">
    <property type="entry name" value="P-loop_NTPase"/>
</dbReference>
<dbReference type="PANTHER" id="PTHR46411">
    <property type="entry name" value="FAMILY ATPASE, PUTATIVE-RELATED"/>
    <property type="match status" value="1"/>
</dbReference>
<sequence>MATAAAKIANATTESLDSSELLKNVARISQSATVPLDSGNGSSDDQSNRVNGVDAIIDSLTPTMMPLDGSTPAASEKPAESQADIDSRSKETENSLLDLLTNASEKLYENTLRGAFPHRLYERLLAEEAEIPLHRRIKNVKNLSFVFHAYLRLMEHRISVLENRKGLDQSEENEEQEQDTEVSVPKVITSLRRIKWPEFKRKHDEKRNVNEEHAIDVLVGDPVIPHDVWRNAHIRKNPLCSTDRRRYTALQLFADIQDMPELAGQTDTKMLGTKPHEIPSQISPPIPHRIRINGEPLRQLLEKALDVDFDSSGCPVVFLRPFKLLVHYEDRIRQIHGQLERKFSSVDCHEGKLFPKDDGENRDFLDQYGTEQAYKELGCLVEFMDHDLKSLTQFRDVTRTKTGFSDLWHIFYPGREVITSQEPMNAYRIFHVTGGRPYLSPPEDEEYGEIADYTKPYRVPAKESDLVVTCYQIDFDGKKFGPVTHSFRIQKFDDFRDITTLPIYPLEFAKKQERIQRKLNSNGDTFRRICQGGHVQYRGMNLHEAEEIDSEVVVDFQAALWDPQDKDKDNGWDYSIEFGIKPTSSNRAEVIMISDAGCRSAHCCDNEVVFDDSIIDHRRMEEFLMDKTWLTTDPRYLNDKPNRLPPADLHLFPHRLFAFVLKDRKWAVIDINNVKDMPDPRPNAWTSLVLPEGHKEMVYSIVQAHFRDNSSRPDDEMQADLIRGKGKGLIILLHGAPGTGKTSTAECVAELCKRPLYPITCGDLGTTAVEVESRLKRIFIQAQKWKCVLLLDEADVFLSERGIDVKHNSLVSGNDDPKKILPIEGMDEAFRSRVHVSLYYPPLTKKSTIDVFETNLERIKVQRGDLLRVKEDEIRNFAQTHYEQNRRHARWNGRQIRNAFHIAVALAENEAKVTTGKEERRKSPQPTLRKKHFRMVEGASTKFDDYLTEVLGGSHSAWAKHKTNRKDTWKEKRYSRERSSTRHDRNKGARRRTAVESDDITSDSSDSQEDEDEDEERSDGNDSSEENGGSKREDGDETKSSDDDDDKGNYPRDKRGTEKKRSIGRGADSRTKGRSKKSSR</sequence>
<evidence type="ECO:0000313" key="4">
    <source>
        <dbReference type="Proteomes" id="UP001642720"/>
    </source>
</evidence>
<feature type="compositionally biased region" description="Basic and acidic residues" evidence="1">
    <location>
        <begin position="965"/>
        <end position="987"/>
    </location>
</feature>
<dbReference type="InterPro" id="IPR003959">
    <property type="entry name" value="ATPase_AAA_core"/>
</dbReference>
<feature type="domain" description="AAA+ ATPase" evidence="2">
    <location>
        <begin position="727"/>
        <end position="844"/>
    </location>
</feature>
<feature type="compositionally biased region" description="Acidic residues" evidence="1">
    <location>
        <begin position="996"/>
        <end position="1025"/>
    </location>
</feature>
<feature type="region of interest" description="Disordered" evidence="1">
    <location>
        <begin position="958"/>
        <end position="1080"/>
    </location>
</feature>
<organism evidence="3 4">
    <name type="scientific">Trichoderma ghanense</name>
    <dbReference type="NCBI Taxonomy" id="65468"/>
    <lineage>
        <taxon>Eukaryota</taxon>
        <taxon>Fungi</taxon>
        <taxon>Dikarya</taxon>
        <taxon>Ascomycota</taxon>
        <taxon>Pezizomycotina</taxon>
        <taxon>Sordariomycetes</taxon>
        <taxon>Hypocreomycetidae</taxon>
        <taxon>Hypocreales</taxon>
        <taxon>Hypocreaceae</taxon>
        <taxon>Trichoderma</taxon>
    </lineage>
</organism>
<evidence type="ECO:0000313" key="3">
    <source>
        <dbReference type="EMBL" id="TFB02207.1"/>
    </source>
</evidence>
<dbReference type="Pfam" id="PF22942">
    <property type="entry name" value="DUF7025"/>
    <property type="match status" value="1"/>
</dbReference>
<feature type="compositionally biased region" description="Basic and acidic residues" evidence="1">
    <location>
        <begin position="1028"/>
        <end position="1071"/>
    </location>
</feature>
<feature type="region of interest" description="Disordered" evidence="1">
    <location>
        <begin position="61"/>
        <end position="91"/>
    </location>
</feature>
<dbReference type="Pfam" id="PF23232">
    <property type="entry name" value="AAA_lid_13"/>
    <property type="match status" value="1"/>
</dbReference>
<dbReference type="InterPro" id="IPR056599">
    <property type="entry name" value="AAA_lid_fung"/>
</dbReference>
<dbReference type="RefSeq" id="XP_073558408.1">
    <property type="nucleotide sequence ID" value="XM_073702985.1"/>
</dbReference>
<dbReference type="Gene3D" id="3.40.50.300">
    <property type="entry name" value="P-loop containing nucleotide triphosphate hydrolases"/>
    <property type="match status" value="1"/>
</dbReference>
<keyword evidence="4" id="KW-1185">Reference proteome</keyword>
<dbReference type="SMART" id="SM00382">
    <property type="entry name" value="AAA"/>
    <property type="match status" value="1"/>
</dbReference>
<proteinExistence type="predicted"/>
<gene>
    <name evidence="3" type="ORF">CCMA1212_005738</name>
</gene>
<reference evidence="3 4" key="1">
    <citation type="submission" date="2018-01" db="EMBL/GenBank/DDBJ databases">
        <title>Genome characterization of the sugarcane-associated fungus Trichoderma ghanense CCMA-1212 and their application in lignocelulose bioconversion.</title>
        <authorList>
            <person name="Steindorff A.S."/>
            <person name="Mendes T.D."/>
            <person name="Vilela E.S.D."/>
            <person name="Rodrigues D.S."/>
            <person name="Formighieri E.F."/>
            <person name="Melo I.S."/>
            <person name="Favaro L.C.L."/>
        </authorList>
    </citation>
    <scope>NUCLEOTIDE SEQUENCE [LARGE SCALE GENOMIC DNA]</scope>
    <source>
        <strain evidence="3 4">CCMA-1212</strain>
    </source>
</reference>
<dbReference type="SUPFAM" id="SSF52540">
    <property type="entry name" value="P-loop containing nucleoside triphosphate hydrolases"/>
    <property type="match status" value="1"/>
</dbReference>
<dbReference type="EMBL" id="PPTA01000007">
    <property type="protein sequence ID" value="TFB02207.1"/>
    <property type="molecule type" value="Genomic_DNA"/>
</dbReference>
<dbReference type="Proteomes" id="UP001642720">
    <property type="component" value="Unassembled WGS sequence"/>
</dbReference>